<evidence type="ECO:0000313" key="3">
    <source>
        <dbReference type="EMBL" id="MBC5724849.1"/>
    </source>
</evidence>
<sequence>MKRILIYLVTTFGLTWTFWSIGISGPVVMGMPVAELAAAGLGMFGPSAGVLAVWIVTRSEGGLDLPLHPRFQGNGRWYLTAWFAPALAVLLGGILYFGLFRSQFDPSMGYMRAFSGAAAQAYSNGQIRGMAALQIVVAVFMGPFLNVAAGAGEELGWRGLLYPALRRRLTPVPACLLGGVIWGVWHAPMTVRGHNYGLGYAGFPWMGVVMMCVFCTAVGTLLHALTERCGSIWPAALAHGGLNAVISAPMMFLPSAEAGSRLLGPTVAGLVGGVPLLLAAAAWLTVKCRPSGENTGKIAGNGA</sequence>
<accession>A0A923LVR9</accession>
<keyword evidence="1" id="KW-0812">Transmembrane</keyword>
<dbReference type="PANTHER" id="PTHR35797">
    <property type="entry name" value="PROTEASE-RELATED"/>
    <property type="match status" value="1"/>
</dbReference>
<feature type="transmembrane region" description="Helical" evidence="1">
    <location>
        <begin position="169"/>
        <end position="185"/>
    </location>
</feature>
<protein>
    <submittedName>
        <fullName evidence="3">CPBP family intramembrane metalloprotease</fullName>
    </submittedName>
</protein>
<dbReference type="RefSeq" id="WP_054326256.1">
    <property type="nucleotide sequence ID" value="NZ_JACOPL010000004.1"/>
</dbReference>
<dbReference type="Pfam" id="PF02517">
    <property type="entry name" value="Rce1-like"/>
    <property type="match status" value="1"/>
</dbReference>
<dbReference type="Proteomes" id="UP000606499">
    <property type="component" value="Unassembled WGS sequence"/>
</dbReference>
<organism evidence="3 4">
    <name type="scientific">Agathobaculum faecis</name>
    <dbReference type="NCBI Taxonomy" id="2763013"/>
    <lineage>
        <taxon>Bacteria</taxon>
        <taxon>Bacillati</taxon>
        <taxon>Bacillota</taxon>
        <taxon>Clostridia</taxon>
        <taxon>Eubacteriales</taxon>
        <taxon>Butyricicoccaceae</taxon>
        <taxon>Agathobaculum</taxon>
    </lineage>
</organism>
<dbReference type="PANTHER" id="PTHR35797:SF1">
    <property type="entry name" value="PROTEASE"/>
    <property type="match status" value="1"/>
</dbReference>
<keyword evidence="1" id="KW-1133">Transmembrane helix</keyword>
<dbReference type="GO" id="GO:0080120">
    <property type="term" value="P:CAAX-box protein maturation"/>
    <property type="evidence" value="ECO:0007669"/>
    <property type="project" value="UniProtKB-ARBA"/>
</dbReference>
<feature type="transmembrane region" description="Helical" evidence="1">
    <location>
        <begin position="232"/>
        <end position="253"/>
    </location>
</feature>
<evidence type="ECO:0000256" key="1">
    <source>
        <dbReference type="SAM" id="Phobius"/>
    </source>
</evidence>
<evidence type="ECO:0000259" key="2">
    <source>
        <dbReference type="Pfam" id="PF02517"/>
    </source>
</evidence>
<evidence type="ECO:0000313" key="4">
    <source>
        <dbReference type="Proteomes" id="UP000606499"/>
    </source>
</evidence>
<keyword evidence="3" id="KW-0645">Protease</keyword>
<dbReference type="InterPro" id="IPR042150">
    <property type="entry name" value="MmRce1-like"/>
</dbReference>
<keyword evidence="1" id="KW-0472">Membrane</keyword>
<keyword evidence="3" id="KW-0482">Metalloprotease</keyword>
<dbReference type="GO" id="GO:0008237">
    <property type="term" value="F:metallopeptidase activity"/>
    <property type="evidence" value="ECO:0007669"/>
    <property type="project" value="UniProtKB-KW"/>
</dbReference>
<feature type="transmembrane region" description="Helical" evidence="1">
    <location>
        <begin position="131"/>
        <end position="149"/>
    </location>
</feature>
<feature type="domain" description="CAAX prenyl protease 2/Lysostaphin resistance protein A-like" evidence="2">
    <location>
        <begin position="139"/>
        <end position="245"/>
    </location>
</feature>
<dbReference type="GO" id="GO:0004175">
    <property type="term" value="F:endopeptidase activity"/>
    <property type="evidence" value="ECO:0007669"/>
    <property type="project" value="UniProtKB-ARBA"/>
</dbReference>
<gene>
    <name evidence="3" type="ORF">H8S45_05180</name>
</gene>
<reference evidence="3" key="1">
    <citation type="submission" date="2020-08" db="EMBL/GenBank/DDBJ databases">
        <title>Genome public.</title>
        <authorList>
            <person name="Liu C."/>
            <person name="Sun Q."/>
        </authorList>
    </citation>
    <scope>NUCLEOTIDE SEQUENCE</scope>
    <source>
        <strain evidence="3">NSJ-28</strain>
    </source>
</reference>
<name>A0A923LVR9_9FIRM</name>
<feature type="transmembrane region" description="Helical" evidence="1">
    <location>
        <begin position="77"/>
        <end position="99"/>
    </location>
</feature>
<feature type="transmembrane region" description="Helical" evidence="1">
    <location>
        <begin position="36"/>
        <end position="56"/>
    </location>
</feature>
<dbReference type="EMBL" id="JACOPL010000004">
    <property type="protein sequence ID" value="MBC5724849.1"/>
    <property type="molecule type" value="Genomic_DNA"/>
</dbReference>
<keyword evidence="3" id="KW-0378">Hydrolase</keyword>
<feature type="transmembrane region" description="Helical" evidence="1">
    <location>
        <begin position="265"/>
        <end position="286"/>
    </location>
</feature>
<feature type="transmembrane region" description="Helical" evidence="1">
    <location>
        <begin position="205"/>
        <end position="225"/>
    </location>
</feature>
<dbReference type="AlphaFoldDB" id="A0A923LVR9"/>
<comment type="caution">
    <text evidence="3">The sequence shown here is derived from an EMBL/GenBank/DDBJ whole genome shotgun (WGS) entry which is preliminary data.</text>
</comment>
<proteinExistence type="predicted"/>
<dbReference type="InterPro" id="IPR003675">
    <property type="entry name" value="Rce1/LyrA-like_dom"/>
</dbReference>
<keyword evidence="4" id="KW-1185">Reference proteome</keyword>